<dbReference type="Gene3D" id="3.40.50.2300">
    <property type="match status" value="1"/>
</dbReference>
<dbReference type="InterPro" id="IPR001789">
    <property type="entry name" value="Sig_transdc_resp-reg_receiver"/>
</dbReference>
<dbReference type="Proteomes" id="UP000546584">
    <property type="component" value="Unassembled WGS sequence"/>
</dbReference>
<dbReference type="InterPro" id="IPR036641">
    <property type="entry name" value="HPT_dom_sf"/>
</dbReference>
<dbReference type="EMBL" id="JACAQR010000034">
    <property type="protein sequence ID" value="NWD44966.1"/>
    <property type="molecule type" value="Genomic_DNA"/>
</dbReference>
<organism evidence="7 8">
    <name type="scientific">Pseudomonas yamanorum</name>
    <dbReference type="NCBI Taxonomy" id="515393"/>
    <lineage>
        <taxon>Bacteria</taxon>
        <taxon>Pseudomonadati</taxon>
        <taxon>Pseudomonadota</taxon>
        <taxon>Gammaproteobacteria</taxon>
        <taxon>Pseudomonadales</taxon>
        <taxon>Pseudomonadaceae</taxon>
        <taxon>Pseudomonas</taxon>
    </lineage>
</organism>
<evidence type="ECO:0000256" key="1">
    <source>
        <dbReference type="ARBA" id="ARBA00022553"/>
    </source>
</evidence>
<keyword evidence="2" id="KW-0902">Two-component regulatory system</keyword>
<comment type="caution">
    <text evidence="7">The sequence shown here is derived from an EMBL/GenBank/DDBJ whole genome shotgun (WGS) entry which is preliminary data.</text>
</comment>
<evidence type="ECO:0000259" key="5">
    <source>
        <dbReference type="PROSITE" id="PS50110"/>
    </source>
</evidence>
<dbReference type="PROSITE" id="PS50894">
    <property type="entry name" value="HPT"/>
    <property type="match status" value="1"/>
</dbReference>
<dbReference type="GO" id="GO:0004672">
    <property type="term" value="F:protein kinase activity"/>
    <property type="evidence" value="ECO:0007669"/>
    <property type="project" value="UniProtKB-ARBA"/>
</dbReference>
<dbReference type="PANTHER" id="PTHR45339">
    <property type="entry name" value="HYBRID SIGNAL TRANSDUCTION HISTIDINE KINASE J"/>
    <property type="match status" value="1"/>
</dbReference>
<dbReference type="AlphaFoldDB" id="A0A1H2HTR4"/>
<dbReference type="RefSeq" id="WP_093205383.1">
    <property type="nucleotide sequence ID" value="NZ_JACAQR010000034.1"/>
</dbReference>
<evidence type="ECO:0000256" key="3">
    <source>
        <dbReference type="PROSITE-ProRule" id="PRU00110"/>
    </source>
</evidence>
<dbReference type="SUPFAM" id="SSF52172">
    <property type="entry name" value="CheY-like"/>
    <property type="match status" value="1"/>
</dbReference>
<dbReference type="GO" id="GO:0000160">
    <property type="term" value="P:phosphorelay signal transduction system"/>
    <property type="evidence" value="ECO:0007669"/>
    <property type="project" value="UniProtKB-KW"/>
</dbReference>
<feature type="modified residue" description="Phosphohistidine" evidence="3">
    <location>
        <position position="219"/>
    </location>
</feature>
<evidence type="ECO:0000256" key="2">
    <source>
        <dbReference type="ARBA" id="ARBA00023012"/>
    </source>
</evidence>
<feature type="domain" description="Response regulatory" evidence="5">
    <location>
        <begin position="29"/>
        <end position="148"/>
    </location>
</feature>
<name>A0A1H2HTR4_9PSED</name>
<reference evidence="7 8" key="1">
    <citation type="submission" date="2020-04" db="EMBL/GenBank/DDBJ databases">
        <title>Molecular characterization of pseudomonads from Agaricus bisporus reveal novel blotch 2 pathogens in Western Europe.</title>
        <authorList>
            <person name="Taparia T."/>
            <person name="Krijger M."/>
            <person name="Haynes E."/>
            <person name="Elpinstone J.G."/>
            <person name="Noble R."/>
            <person name="Van Der Wolf J."/>
        </authorList>
    </citation>
    <scope>NUCLEOTIDE SEQUENCE [LARGE SCALE GENOMIC DNA]</scope>
    <source>
        <strain evidence="7 8">IPO3753</strain>
    </source>
</reference>
<proteinExistence type="predicted"/>
<dbReference type="SMART" id="SM00448">
    <property type="entry name" value="REC"/>
    <property type="match status" value="1"/>
</dbReference>
<feature type="modified residue" description="4-aspartylphosphate" evidence="4">
    <location>
        <position position="78"/>
    </location>
</feature>
<dbReference type="CDD" id="cd17546">
    <property type="entry name" value="REC_hyHK_CKI1_RcsC-like"/>
    <property type="match status" value="1"/>
</dbReference>
<dbReference type="GO" id="GO:0005886">
    <property type="term" value="C:plasma membrane"/>
    <property type="evidence" value="ECO:0007669"/>
    <property type="project" value="UniProtKB-SubCell"/>
</dbReference>
<accession>A0A1H2HTR4</accession>
<evidence type="ECO:0000259" key="6">
    <source>
        <dbReference type="PROSITE" id="PS50894"/>
    </source>
</evidence>
<dbReference type="PANTHER" id="PTHR45339:SF3">
    <property type="entry name" value="HISTIDINE KINASE"/>
    <property type="match status" value="1"/>
</dbReference>
<dbReference type="PROSITE" id="PS50110">
    <property type="entry name" value="RESPONSE_REGULATORY"/>
    <property type="match status" value="1"/>
</dbReference>
<keyword evidence="1 4" id="KW-0597">Phosphoprotein</keyword>
<dbReference type="GO" id="GO:0005524">
    <property type="term" value="F:ATP binding"/>
    <property type="evidence" value="ECO:0007669"/>
    <property type="project" value="UniProtKB-KW"/>
</dbReference>
<evidence type="ECO:0000313" key="7">
    <source>
        <dbReference type="EMBL" id="NWD44966.1"/>
    </source>
</evidence>
<dbReference type="SUPFAM" id="SSF47226">
    <property type="entry name" value="Histidine-containing phosphotransfer domain, HPT domain"/>
    <property type="match status" value="1"/>
</dbReference>
<protein>
    <submittedName>
        <fullName evidence="7">Response regulator</fullName>
    </submittedName>
</protein>
<dbReference type="GeneID" id="93514974"/>
<evidence type="ECO:0000313" key="8">
    <source>
        <dbReference type="Proteomes" id="UP000546584"/>
    </source>
</evidence>
<dbReference type="Gene3D" id="1.20.120.160">
    <property type="entry name" value="HPT domain"/>
    <property type="match status" value="1"/>
</dbReference>
<dbReference type="InterPro" id="IPR008207">
    <property type="entry name" value="Sig_transdc_His_kin_Hpt_dom"/>
</dbReference>
<dbReference type="InterPro" id="IPR011006">
    <property type="entry name" value="CheY-like_superfamily"/>
</dbReference>
<dbReference type="Pfam" id="PF01627">
    <property type="entry name" value="Hpt"/>
    <property type="match status" value="1"/>
</dbReference>
<gene>
    <name evidence="7" type="ORF">HX826_24110</name>
</gene>
<dbReference type="Pfam" id="PF00072">
    <property type="entry name" value="Response_reg"/>
    <property type="match status" value="1"/>
</dbReference>
<sequence length="273" mass="31030">MTPSVFADDGPKQQTVPWRSPPAHWKHLSVLIVEDHQAYRALMGWFLQKFEIDHELVCNGQAALTAIALRHFDLVISDCRMPVLDGYSMAREIRRREAVHSRPRVPIIALTAKLSPDDARRCLEAGMDAWLLKPLTLEQLRTVLEQWLPQPPGANAYPPATALPRANWPTRAELVKTFGDEQVVNQMLRTLVLEAEADYAGLVEACRIVDRHGLVDCLHRLAGSLAFFGETDLDRCAGELIEQVREHGIRYNSRALQQFDQDLVMYLRYLTDL</sequence>
<evidence type="ECO:0000256" key="4">
    <source>
        <dbReference type="PROSITE-ProRule" id="PRU00169"/>
    </source>
</evidence>
<feature type="domain" description="HPt" evidence="6">
    <location>
        <begin position="180"/>
        <end position="273"/>
    </location>
</feature>